<dbReference type="InterPro" id="IPR032466">
    <property type="entry name" value="Metal_Hydrolase"/>
</dbReference>
<sequence>MANTSSTYLLDNVQVLDLDGDAAVIRPDMAILVEDGIIAAVMPSAEPRSKEGLRIIDGAGRIAMPGLVDMHVHVWDEASLGAYLAAGVTTIRNASGMPFHLRLADRIARGETLGPRLITTGPILNSSGANAQINHHIVTTAEQARTAVRQHHAAGFRRLKVYSNLTRAAYEAIRDEASLLGMTIMGHTPEGLRAPGVPYDKPFAIAFEELLDDGFVTIEHVESIVWHSLRDAHDENAARQLAQNIAAAGVPVDPTLLAFYNLLQVAETDGAYLERAGTERINPLLVAQSQPEYERWKAEDPARHREAFAFYQRMTKMLAEEGVVLVAGSDAGIFTNVPGVSLVEELELLEGAGLSRADVLRTATQNAAMALGEDSFFGRIAPGQRADLILLERDPAADLSALRAISAVIAGGRYLNRERLDELLARAANHDVARTQRHLFEALEAQGIDTNALEL</sequence>
<dbReference type="OrthoDB" id="9758793at2"/>
<dbReference type="InterPro" id="IPR011059">
    <property type="entry name" value="Metal-dep_hydrolase_composite"/>
</dbReference>
<dbReference type="PANTHER" id="PTHR43135:SF3">
    <property type="entry name" value="ALPHA-D-RIBOSE 1-METHYLPHOSPHONATE 5-TRIPHOSPHATE DIPHOSPHATASE"/>
    <property type="match status" value="1"/>
</dbReference>
<proteinExistence type="predicted"/>
<dbReference type="RefSeq" id="WP_160754265.1">
    <property type="nucleotide sequence ID" value="NZ_WTYA01000013.1"/>
</dbReference>
<dbReference type="InterPro" id="IPR051781">
    <property type="entry name" value="Metallo-dep_Hydrolase"/>
</dbReference>
<dbReference type="Proteomes" id="UP000439780">
    <property type="component" value="Unassembled WGS sequence"/>
</dbReference>
<accession>A0A845AM60</accession>
<dbReference type="EMBL" id="WTYA01000013">
    <property type="protein sequence ID" value="MXP29965.1"/>
    <property type="molecule type" value="Genomic_DNA"/>
</dbReference>
<keyword evidence="2" id="KW-0378">Hydrolase</keyword>
<dbReference type="InterPro" id="IPR006680">
    <property type="entry name" value="Amidohydro-rel"/>
</dbReference>
<reference evidence="2 3" key="1">
    <citation type="submission" date="2019-12" db="EMBL/GenBank/DDBJ databases">
        <title>Genomic-based taxomic classification of the family Erythrobacteraceae.</title>
        <authorList>
            <person name="Xu L."/>
        </authorList>
    </citation>
    <scope>NUCLEOTIDE SEQUENCE [LARGE SCALE GENOMIC DNA]</scope>
    <source>
        <strain evidence="2 3">KEMB 9005-328</strain>
    </source>
</reference>
<dbReference type="Gene3D" id="3.40.50.10910">
    <property type="entry name" value="Amidohydrolase"/>
    <property type="match status" value="1"/>
</dbReference>
<dbReference type="Gene3D" id="3.30.110.90">
    <property type="entry name" value="Amidohydrolase"/>
    <property type="match status" value="1"/>
</dbReference>
<organism evidence="2 3">
    <name type="scientific">Qipengyuania algicida</name>
    <dbReference type="NCBI Taxonomy" id="1836209"/>
    <lineage>
        <taxon>Bacteria</taxon>
        <taxon>Pseudomonadati</taxon>
        <taxon>Pseudomonadota</taxon>
        <taxon>Alphaproteobacteria</taxon>
        <taxon>Sphingomonadales</taxon>
        <taxon>Erythrobacteraceae</taxon>
        <taxon>Qipengyuania</taxon>
    </lineage>
</organism>
<name>A0A845AM60_9SPHN</name>
<gene>
    <name evidence="2" type="ORF">GRI58_14235</name>
</gene>
<dbReference type="GO" id="GO:0016810">
    <property type="term" value="F:hydrolase activity, acting on carbon-nitrogen (but not peptide) bonds"/>
    <property type="evidence" value="ECO:0007669"/>
    <property type="project" value="InterPro"/>
</dbReference>
<keyword evidence="3" id="KW-1185">Reference proteome</keyword>
<protein>
    <submittedName>
        <fullName evidence="2">Amidohydrolase family protein</fullName>
    </submittedName>
</protein>
<evidence type="ECO:0000313" key="3">
    <source>
        <dbReference type="Proteomes" id="UP000439780"/>
    </source>
</evidence>
<dbReference type="PANTHER" id="PTHR43135">
    <property type="entry name" value="ALPHA-D-RIBOSE 1-METHYLPHOSPHONATE 5-TRIPHOSPHATE DIPHOSPHATASE"/>
    <property type="match status" value="1"/>
</dbReference>
<dbReference type="SUPFAM" id="SSF51338">
    <property type="entry name" value="Composite domain of metallo-dependent hydrolases"/>
    <property type="match status" value="1"/>
</dbReference>
<evidence type="ECO:0000259" key="1">
    <source>
        <dbReference type="Pfam" id="PF01979"/>
    </source>
</evidence>
<feature type="domain" description="Amidohydrolase-related" evidence="1">
    <location>
        <begin position="62"/>
        <end position="412"/>
    </location>
</feature>
<dbReference type="Gene3D" id="2.30.40.10">
    <property type="entry name" value="Urease, subunit C, domain 1"/>
    <property type="match status" value="1"/>
</dbReference>
<dbReference type="AlphaFoldDB" id="A0A845AM60"/>
<dbReference type="SUPFAM" id="SSF51556">
    <property type="entry name" value="Metallo-dependent hydrolases"/>
    <property type="match status" value="1"/>
</dbReference>
<dbReference type="Pfam" id="PF01979">
    <property type="entry name" value="Amidohydro_1"/>
    <property type="match status" value="1"/>
</dbReference>
<comment type="caution">
    <text evidence="2">The sequence shown here is derived from an EMBL/GenBank/DDBJ whole genome shotgun (WGS) entry which is preliminary data.</text>
</comment>
<evidence type="ECO:0000313" key="2">
    <source>
        <dbReference type="EMBL" id="MXP29965.1"/>
    </source>
</evidence>
<dbReference type="Gene3D" id="1.20.58.520">
    <property type="entry name" value="Amidohydrolase"/>
    <property type="match status" value="1"/>
</dbReference>